<dbReference type="PROSITE" id="PS50011">
    <property type="entry name" value="PROTEIN_KINASE_DOM"/>
    <property type="match status" value="1"/>
</dbReference>
<dbReference type="OrthoDB" id="2314769at2759"/>
<dbReference type="CDD" id="cd21037">
    <property type="entry name" value="MLKL_NTD"/>
    <property type="match status" value="1"/>
</dbReference>
<evidence type="ECO:0000313" key="4">
    <source>
        <dbReference type="Proteomes" id="UP000022910"/>
    </source>
</evidence>
<dbReference type="GO" id="GO:0004672">
    <property type="term" value="F:protein kinase activity"/>
    <property type="evidence" value="ECO:0007669"/>
    <property type="project" value="InterPro"/>
</dbReference>
<dbReference type="InterPro" id="IPR059179">
    <property type="entry name" value="MLKL-like_MCAfunc"/>
</dbReference>
<evidence type="ECO:0000259" key="1">
    <source>
        <dbReference type="PROSITE" id="PS50011"/>
    </source>
</evidence>
<proteinExistence type="predicted"/>
<evidence type="ECO:0000313" key="3">
    <source>
        <dbReference type="EMBL" id="EXX72756.1"/>
    </source>
</evidence>
<dbReference type="InterPro" id="IPR053215">
    <property type="entry name" value="TKL_Ser/Thr_kinase"/>
</dbReference>
<sequence length="457" mass="53393">MANDKFKLKLKTGLSIIKRIIEIGKNVPLIQTASAVAEQIQKQIEIQVDNEEMWADIKERVCTAQEQLNRCNLDERKYNRAYKNYIEVLKYINLYMKEMGNKESSDDKIYKKLKSFVNASHINEVYKELLHKLDDATKEFHFEINIETYNKVDVLNDKVDIICNMMSLAFLNKGFDPNPKDVNLTKLYDNDIEDPENDDKDIRGDGRVEKKYYNGETVALIKVKYPQNQNDEEKIRKSAIYHLYLSACNSILRFKGTLASNRSMYIVIEWAEYGYLELFLQKDIAFPWSERIKISQQIASAIQFCHNNHILHHNLRSKNVLIDKDLNAKLTGFESAKFSYEGTRPTSDEDGIRYYPIERFGVEHHLWCKRCDIYSFSVLLWEIASRKKPFEDITTKRLIKMLPERLRTGEGPGKIDSDIPLKFKEIIDSCGSLNQKSRPEIKQVSKELNSLYLNHGK</sequence>
<reference evidence="2 4" key="1">
    <citation type="submission" date="2014-02" db="EMBL/GenBank/DDBJ databases">
        <title>Single nucleus genome sequencing reveals high similarity among nuclei of an endomycorrhizal fungus.</title>
        <authorList>
            <person name="Lin K."/>
            <person name="Geurts R."/>
            <person name="Zhang Z."/>
            <person name="Limpens E."/>
            <person name="Saunders D.G."/>
            <person name="Mu D."/>
            <person name="Pang E."/>
            <person name="Cao H."/>
            <person name="Cha H."/>
            <person name="Lin T."/>
            <person name="Zhou Q."/>
            <person name="Shang Y."/>
            <person name="Li Y."/>
            <person name="Ivanov S."/>
            <person name="Sharma T."/>
            <person name="Velzen R.V."/>
            <person name="Ruijter N.D."/>
            <person name="Aanen D.K."/>
            <person name="Win J."/>
            <person name="Kamoun S."/>
            <person name="Bisseling T."/>
            <person name="Huang S."/>
        </authorList>
    </citation>
    <scope>NUCLEOTIDE SEQUENCE [LARGE SCALE GENOMIC DNA]</scope>
    <source>
        <strain evidence="2">DAOM 197198w</strain>
        <strain evidence="4">DAOM197198w</strain>
    </source>
</reference>
<evidence type="ECO:0000313" key="2">
    <source>
        <dbReference type="EMBL" id="EXX64948.1"/>
    </source>
</evidence>
<dbReference type="PANTHER" id="PTHR45756:SF1">
    <property type="entry name" value="PROTEIN KINASE DOMAIN CONTAINING PROTEIN"/>
    <property type="match status" value="1"/>
</dbReference>
<keyword evidence="4" id="KW-1185">Reference proteome</keyword>
<dbReference type="GO" id="GO:0005524">
    <property type="term" value="F:ATP binding"/>
    <property type="evidence" value="ECO:0007669"/>
    <property type="project" value="InterPro"/>
</dbReference>
<dbReference type="InterPro" id="IPR036537">
    <property type="entry name" value="Adaptor_Cbl_N_dom_sf"/>
</dbReference>
<accession>A0A015MDP8</accession>
<name>A0A015MDP8_RHIIW</name>
<dbReference type="PANTHER" id="PTHR45756">
    <property type="entry name" value="PALMITOYLTRANSFERASE"/>
    <property type="match status" value="1"/>
</dbReference>
<dbReference type="InterPro" id="IPR000719">
    <property type="entry name" value="Prot_kinase_dom"/>
</dbReference>
<dbReference type="Gene3D" id="1.20.930.20">
    <property type="entry name" value="Adaptor protein Cbl, N-terminal domain"/>
    <property type="match status" value="1"/>
</dbReference>
<dbReference type="GO" id="GO:0007166">
    <property type="term" value="P:cell surface receptor signaling pathway"/>
    <property type="evidence" value="ECO:0007669"/>
    <property type="project" value="InterPro"/>
</dbReference>
<protein>
    <submittedName>
        <fullName evidence="2">Pkh1p</fullName>
    </submittedName>
</protein>
<dbReference type="AlphaFoldDB" id="A0A015MDP8"/>
<dbReference type="EMBL" id="JEMT01022670">
    <property type="protein sequence ID" value="EXX64948.1"/>
    <property type="molecule type" value="Genomic_DNA"/>
</dbReference>
<dbReference type="Pfam" id="PF07714">
    <property type="entry name" value="PK_Tyr_Ser-Thr"/>
    <property type="match status" value="1"/>
</dbReference>
<dbReference type="SMR" id="A0A015MDP8"/>
<gene>
    <name evidence="3" type="ORF">RirG_066300</name>
    <name evidence="2" type="ORF">RirG_138000</name>
</gene>
<organism evidence="2 4">
    <name type="scientific">Rhizophagus irregularis (strain DAOM 197198w)</name>
    <name type="common">Glomus intraradices</name>
    <dbReference type="NCBI Taxonomy" id="1432141"/>
    <lineage>
        <taxon>Eukaryota</taxon>
        <taxon>Fungi</taxon>
        <taxon>Fungi incertae sedis</taxon>
        <taxon>Mucoromycota</taxon>
        <taxon>Glomeromycotina</taxon>
        <taxon>Glomeromycetes</taxon>
        <taxon>Glomerales</taxon>
        <taxon>Glomeraceae</taxon>
        <taxon>Rhizophagus</taxon>
    </lineage>
</organism>
<feature type="domain" description="Protein kinase" evidence="1">
    <location>
        <begin position="197"/>
        <end position="453"/>
    </location>
</feature>
<dbReference type="InterPro" id="IPR011009">
    <property type="entry name" value="Kinase-like_dom_sf"/>
</dbReference>
<comment type="caution">
    <text evidence="2">The sequence shown here is derived from an EMBL/GenBank/DDBJ whole genome shotgun (WGS) entry which is preliminary data.</text>
</comment>
<dbReference type="EMBL" id="JEMT01015072">
    <property type="protein sequence ID" value="EXX72756.1"/>
    <property type="molecule type" value="Genomic_DNA"/>
</dbReference>
<dbReference type="Proteomes" id="UP000022910">
    <property type="component" value="Unassembled WGS sequence"/>
</dbReference>
<dbReference type="InterPro" id="IPR001245">
    <property type="entry name" value="Ser-Thr/Tyr_kinase_cat_dom"/>
</dbReference>
<dbReference type="Gene3D" id="1.10.510.10">
    <property type="entry name" value="Transferase(Phosphotransferase) domain 1"/>
    <property type="match status" value="1"/>
</dbReference>
<dbReference type="HOGENOM" id="CLU_598703_0_0_1"/>
<dbReference type="SUPFAM" id="SSF56112">
    <property type="entry name" value="Protein kinase-like (PK-like)"/>
    <property type="match status" value="1"/>
</dbReference>